<dbReference type="EMBL" id="JACEIK010004939">
    <property type="protein sequence ID" value="MCD9646860.1"/>
    <property type="molecule type" value="Genomic_DNA"/>
</dbReference>
<gene>
    <name evidence="1" type="ORF">HAX54_037057</name>
</gene>
<accession>A0ABS8VLS5</accession>
<dbReference type="Proteomes" id="UP000823775">
    <property type="component" value="Unassembled WGS sequence"/>
</dbReference>
<protein>
    <submittedName>
        <fullName evidence="1">Uncharacterized protein</fullName>
    </submittedName>
</protein>
<comment type="caution">
    <text evidence="1">The sequence shown here is derived from an EMBL/GenBank/DDBJ whole genome shotgun (WGS) entry which is preliminary data.</text>
</comment>
<evidence type="ECO:0000313" key="1">
    <source>
        <dbReference type="EMBL" id="MCD9646860.1"/>
    </source>
</evidence>
<keyword evidence="2" id="KW-1185">Reference proteome</keyword>
<organism evidence="1 2">
    <name type="scientific">Datura stramonium</name>
    <name type="common">Jimsonweed</name>
    <name type="synonym">Common thornapple</name>
    <dbReference type="NCBI Taxonomy" id="4076"/>
    <lineage>
        <taxon>Eukaryota</taxon>
        <taxon>Viridiplantae</taxon>
        <taxon>Streptophyta</taxon>
        <taxon>Embryophyta</taxon>
        <taxon>Tracheophyta</taxon>
        <taxon>Spermatophyta</taxon>
        <taxon>Magnoliopsida</taxon>
        <taxon>eudicotyledons</taxon>
        <taxon>Gunneridae</taxon>
        <taxon>Pentapetalae</taxon>
        <taxon>asterids</taxon>
        <taxon>lamiids</taxon>
        <taxon>Solanales</taxon>
        <taxon>Solanaceae</taxon>
        <taxon>Solanoideae</taxon>
        <taxon>Datureae</taxon>
        <taxon>Datura</taxon>
    </lineage>
</organism>
<reference evidence="1 2" key="1">
    <citation type="journal article" date="2021" name="BMC Genomics">
        <title>Datura genome reveals duplications of psychoactive alkaloid biosynthetic genes and high mutation rate following tissue culture.</title>
        <authorList>
            <person name="Rajewski A."/>
            <person name="Carter-House D."/>
            <person name="Stajich J."/>
            <person name="Litt A."/>
        </authorList>
    </citation>
    <scope>NUCLEOTIDE SEQUENCE [LARGE SCALE GENOMIC DNA]</scope>
    <source>
        <strain evidence="1">AR-01</strain>
    </source>
</reference>
<proteinExistence type="predicted"/>
<name>A0ABS8VLS5_DATST</name>
<evidence type="ECO:0000313" key="2">
    <source>
        <dbReference type="Proteomes" id="UP000823775"/>
    </source>
</evidence>
<sequence>MRESEQLSFLHICQNEALYLVEQDLPLFEWLIFTGSRTCTTKEEGKQLRITRKDRVSRSGTFLSCKTSSHHRYSEALDLSPRGDEVWFLKRRKWPWWRRKLWRKEEGATEFPEKTKG</sequence>